<name>A0AAD9JJF2_9ANNE</name>
<dbReference type="InterPro" id="IPR032727">
    <property type="entry name" value="CLAMP"/>
</dbReference>
<keyword evidence="3" id="KW-1185">Reference proteome</keyword>
<reference evidence="2" key="1">
    <citation type="journal article" date="2023" name="Mol. Biol. Evol.">
        <title>Third-Generation Sequencing Reveals the Adaptive Role of the Epigenome in Three Deep-Sea Polychaetes.</title>
        <authorList>
            <person name="Perez M."/>
            <person name="Aroh O."/>
            <person name="Sun Y."/>
            <person name="Lan Y."/>
            <person name="Juniper S.K."/>
            <person name="Young C.R."/>
            <person name="Angers B."/>
            <person name="Qian P.Y."/>
        </authorList>
    </citation>
    <scope>NUCLEOTIDE SEQUENCE</scope>
    <source>
        <strain evidence="2">P08H-3</strain>
    </source>
</reference>
<accession>A0AAD9JJF2</accession>
<dbReference type="EMBL" id="JAODUP010000301">
    <property type="protein sequence ID" value="KAK2153300.1"/>
    <property type="molecule type" value="Genomic_DNA"/>
</dbReference>
<evidence type="ECO:0000256" key="1">
    <source>
        <dbReference type="SAM" id="MobiDB-lite"/>
    </source>
</evidence>
<dbReference type="Proteomes" id="UP001208570">
    <property type="component" value="Unassembled WGS sequence"/>
</dbReference>
<feature type="region of interest" description="Disordered" evidence="1">
    <location>
        <begin position="261"/>
        <end position="285"/>
    </location>
</feature>
<dbReference type="PANTHER" id="PTHR28457">
    <property type="entry name" value="COILED-COIL DOMAIN-CONTAINING PROTEIN 189"/>
    <property type="match status" value="1"/>
</dbReference>
<evidence type="ECO:0000313" key="3">
    <source>
        <dbReference type="Proteomes" id="UP001208570"/>
    </source>
</evidence>
<evidence type="ECO:0008006" key="4">
    <source>
        <dbReference type="Google" id="ProtNLM"/>
    </source>
</evidence>
<proteinExistence type="predicted"/>
<feature type="region of interest" description="Disordered" evidence="1">
    <location>
        <begin position="175"/>
        <end position="230"/>
    </location>
</feature>
<comment type="caution">
    <text evidence="2">The sequence shown here is derived from an EMBL/GenBank/DDBJ whole genome shotgun (WGS) entry which is preliminary data.</text>
</comment>
<dbReference type="AlphaFoldDB" id="A0AAD9JJF2"/>
<evidence type="ECO:0000313" key="2">
    <source>
        <dbReference type="EMBL" id="KAK2153300.1"/>
    </source>
</evidence>
<organism evidence="2 3">
    <name type="scientific">Paralvinella palmiformis</name>
    <dbReference type="NCBI Taxonomy" id="53620"/>
    <lineage>
        <taxon>Eukaryota</taxon>
        <taxon>Metazoa</taxon>
        <taxon>Spiralia</taxon>
        <taxon>Lophotrochozoa</taxon>
        <taxon>Annelida</taxon>
        <taxon>Polychaeta</taxon>
        <taxon>Sedentaria</taxon>
        <taxon>Canalipalpata</taxon>
        <taxon>Terebellida</taxon>
        <taxon>Terebelliformia</taxon>
        <taxon>Alvinellidae</taxon>
        <taxon>Paralvinella</taxon>
    </lineage>
</organism>
<feature type="compositionally biased region" description="Basic and acidic residues" evidence="1">
    <location>
        <begin position="208"/>
        <end position="217"/>
    </location>
</feature>
<protein>
    <recommendedName>
        <fullName evidence="4">Coiled-coil domain-containing protein 189</fullName>
    </recommendedName>
</protein>
<dbReference type="PANTHER" id="PTHR28457:SF1">
    <property type="entry name" value="CILIA- AND FLAGELLA-ASSOCIATED PROTEIN 119"/>
    <property type="match status" value="1"/>
</dbReference>
<sequence length="285" mass="32596">MHLDEPPKLIQPRDHKANIQIWSDLSVSDMDAIADCVSADQIKGELIRIFKLDDHRDNMKTSILLDLYYYTIQFARDSKFSNEQTSAFFSILKCIHETCIETPFGNVEHCFRYFRALVLCHAVKRPPYSIDLFNPEDVRIITEYVINTYFRHFKMYKYVFTPLVRLDLSMTYSGMPPTPEPSEAEGEVVPEAEKEENQDGDVNSTERSTTDEQKNEEEMTETESAAASELRTLIKQHLEAEIKKLRVTVEGQIKETEMTITKKIEAAEATPAGKGGRGSAKGKKK</sequence>
<dbReference type="Pfam" id="PF14769">
    <property type="entry name" value="CLAMP"/>
    <property type="match status" value="1"/>
</dbReference>
<gene>
    <name evidence="2" type="ORF">LSH36_301g01004</name>
</gene>